<feature type="binding site" evidence="8">
    <location>
        <position position="112"/>
    </location>
    <ligand>
        <name>Zn(2+)</name>
        <dbReference type="ChEBI" id="CHEBI:29105"/>
        <note>catalytic</note>
    </ligand>
</feature>
<keyword evidence="4 8" id="KW-0479">Metal-binding</keyword>
<dbReference type="RefSeq" id="WP_153240171.1">
    <property type="nucleotide sequence ID" value="NZ_CP036422.1"/>
</dbReference>
<dbReference type="Pfam" id="PF02130">
    <property type="entry name" value="YbeY"/>
    <property type="match status" value="1"/>
</dbReference>
<dbReference type="InterPro" id="IPR002036">
    <property type="entry name" value="YbeY"/>
</dbReference>
<gene>
    <name evidence="8 9" type="primary">ybeY</name>
    <name evidence="9" type="ORF">EY643_16025</name>
</gene>
<dbReference type="GO" id="GO:0004222">
    <property type="term" value="F:metalloendopeptidase activity"/>
    <property type="evidence" value="ECO:0007669"/>
    <property type="project" value="InterPro"/>
</dbReference>
<dbReference type="Proteomes" id="UP000326287">
    <property type="component" value="Chromosome"/>
</dbReference>
<evidence type="ECO:0000256" key="8">
    <source>
        <dbReference type="HAMAP-Rule" id="MF_00009"/>
    </source>
</evidence>
<keyword evidence="2 8" id="KW-0690">Ribosome biogenesis</keyword>
<keyword evidence="3 8" id="KW-0540">Nuclease</keyword>
<proteinExistence type="inferred from homology"/>
<dbReference type="OrthoDB" id="9807740at2"/>
<dbReference type="GO" id="GO:0008270">
    <property type="term" value="F:zinc ion binding"/>
    <property type="evidence" value="ECO:0007669"/>
    <property type="project" value="UniProtKB-UniRule"/>
</dbReference>
<evidence type="ECO:0000313" key="9">
    <source>
        <dbReference type="EMBL" id="QFU77033.1"/>
    </source>
</evidence>
<dbReference type="AlphaFoldDB" id="A0A5P9NME5"/>
<dbReference type="InterPro" id="IPR020549">
    <property type="entry name" value="YbeY_CS"/>
</dbReference>
<accession>A0A5P9NME5</accession>
<dbReference type="EMBL" id="CP036422">
    <property type="protein sequence ID" value="QFU77033.1"/>
    <property type="molecule type" value="Genomic_DNA"/>
</dbReference>
<comment type="subcellular location">
    <subcellularLocation>
        <location evidence="8">Cytoplasm</location>
    </subcellularLocation>
</comment>
<dbReference type="PANTHER" id="PTHR46986:SF1">
    <property type="entry name" value="ENDORIBONUCLEASE YBEY, CHLOROPLASTIC"/>
    <property type="match status" value="1"/>
</dbReference>
<keyword evidence="8" id="KW-0963">Cytoplasm</keyword>
<feature type="binding site" evidence="8">
    <location>
        <position position="116"/>
    </location>
    <ligand>
        <name>Zn(2+)</name>
        <dbReference type="ChEBI" id="CHEBI:29105"/>
        <note>catalytic</note>
    </ligand>
</feature>
<dbReference type="Gene3D" id="3.40.390.30">
    <property type="entry name" value="Metalloproteases ('zincins'), catalytic domain"/>
    <property type="match status" value="1"/>
</dbReference>
<dbReference type="GO" id="GO:0005737">
    <property type="term" value="C:cytoplasm"/>
    <property type="evidence" value="ECO:0007669"/>
    <property type="project" value="UniProtKB-SubCell"/>
</dbReference>
<comment type="cofactor">
    <cofactor evidence="8">
        <name>Zn(2+)</name>
        <dbReference type="ChEBI" id="CHEBI:29105"/>
    </cofactor>
    <text evidence="8">Binds 1 zinc ion.</text>
</comment>
<evidence type="ECO:0000313" key="10">
    <source>
        <dbReference type="Proteomes" id="UP000326287"/>
    </source>
</evidence>
<keyword evidence="10" id="KW-1185">Reference proteome</keyword>
<comment type="function">
    <text evidence="8">Single strand-specific metallo-endoribonuclease involved in late-stage 70S ribosome quality control and in maturation of the 3' terminus of the 16S rRNA.</text>
</comment>
<sequence length="159" mass="17918">MNLEIDIQRESADPAPDEDDIRRWITAALAEQRQADSEISVRLVEEAEMTALNQAWRGKTGSTNVLSFPSDLPPELELPLLGDIVVCVQVVAREAREQNKPLDAHWAHMFIHGTLHLLGYDHIDDEEAEVMEALETEILSTLNYPCPYRGDQLEEQVSA</sequence>
<evidence type="ECO:0000256" key="7">
    <source>
        <dbReference type="ARBA" id="ARBA00022833"/>
    </source>
</evidence>
<evidence type="ECO:0000256" key="1">
    <source>
        <dbReference type="ARBA" id="ARBA00010875"/>
    </source>
</evidence>
<evidence type="ECO:0000256" key="3">
    <source>
        <dbReference type="ARBA" id="ARBA00022722"/>
    </source>
</evidence>
<dbReference type="GO" id="GO:0006364">
    <property type="term" value="P:rRNA processing"/>
    <property type="evidence" value="ECO:0007669"/>
    <property type="project" value="UniProtKB-UniRule"/>
</dbReference>
<dbReference type="SUPFAM" id="SSF55486">
    <property type="entry name" value="Metalloproteases ('zincins'), catalytic domain"/>
    <property type="match status" value="1"/>
</dbReference>
<dbReference type="GO" id="GO:0004521">
    <property type="term" value="F:RNA endonuclease activity"/>
    <property type="evidence" value="ECO:0007669"/>
    <property type="project" value="UniProtKB-UniRule"/>
</dbReference>
<evidence type="ECO:0000256" key="4">
    <source>
        <dbReference type="ARBA" id="ARBA00022723"/>
    </source>
</evidence>
<dbReference type="HAMAP" id="MF_00009">
    <property type="entry name" value="Endoribonucl_YbeY"/>
    <property type="match status" value="1"/>
</dbReference>
<dbReference type="EC" id="3.1.-.-" evidence="8"/>
<feature type="binding site" evidence="8">
    <location>
        <position position="122"/>
    </location>
    <ligand>
        <name>Zn(2+)</name>
        <dbReference type="ChEBI" id="CHEBI:29105"/>
        <note>catalytic</note>
    </ligand>
</feature>
<name>A0A5P9NME5_9GAMM</name>
<dbReference type="PANTHER" id="PTHR46986">
    <property type="entry name" value="ENDORIBONUCLEASE YBEY, CHLOROPLASTIC"/>
    <property type="match status" value="1"/>
</dbReference>
<keyword evidence="7 8" id="KW-0862">Zinc</keyword>
<evidence type="ECO:0000256" key="5">
    <source>
        <dbReference type="ARBA" id="ARBA00022759"/>
    </source>
</evidence>
<keyword evidence="5 8" id="KW-0255">Endonuclease</keyword>
<comment type="similarity">
    <text evidence="1 8">Belongs to the endoribonuclease YbeY family.</text>
</comment>
<dbReference type="InterPro" id="IPR023091">
    <property type="entry name" value="MetalPrtase_cat_dom_sf_prd"/>
</dbReference>
<dbReference type="KEGG" id="halc:EY643_16025"/>
<keyword evidence="8" id="KW-0698">rRNA processing</keyword>
<dbReference type="NCBIfam" id="TIGR00043">
    <property type="entry name" value="rRNA maturation RNase YbeY"/>
    <property type="match status" value="1"/>
</dbReference>
<organism evidence="9 10">
    <name type="scientific">Halioglobus maricola</name>
    <dbReference type="NCBI Taxonomy" id="2601894"/>
    <lineage>
        <taxon>Bacteria</taxon>
        <taxon>Pseudomonadati</taxon>
        <taxon>Pseudomonadota</taxon>
        <taxon>Gammaproteobacteria</taxon>
        <taxon>Cellvibrionales</taxon>
        <taxon>Halieaceae</taxon>
        <taxon>Halioglobus</taxon>
    </lineage>
</organism>
<dbReference type="PROSITE" id="PS01306">
    <property type="entry name" value="UPF0054"/>
    <property type="match status" value="1"/>
</dbReference>
<reference evidence="9 10" key="1">
    <citation type="submission" date="2019-02" db="EMBL/GenBank/DDBJ databases">
        <authorList>
            <person name="Li S.-H."/>
        </authorList>
    </citation>
    <scope>NUCLEOTIDE SEQUENCE [LARGE SCALE GENOMIC DNA]</scope>
    <source>
        <strain evidence="9 10">IMCC14385</strain>
    </source>
</reference>
<protein>
    <recommendedName>
        <fullName evidence="8">Endoribonuclease YbeY</fullName>
        <ecNumber evidence="8">3.1.-.-</ecNumber>
    </recommendedName>
</protein>
<evidence type="ECO:0000256" key="6">
    <source>
        <dbReference type="ARBA" id="ARBA00022801"/>
    </source>
</evidence>
<evidence type="ECO:0000256" key="2">
    <source>
        <dbReference type="ARBA" id="ARBA00022517"/>
    </source>
</evidence>
<keyword evidence="6 8" id="KW-0378">Hydrolase</keyword>